<dbReference type="Proteomes" id="UP000095300">
    <property type="component" value="Unassembled WGS sequence"/>
</dbReference>
<accession>A0A1I8PVK9</accession>
<name>A0A1I8PVK9_STOCA</name>
<dbReference type="InterPro" id="IPR002557">
    <property type="entry name" value="Chitin-bd_dom"/>
</dbReference>
<evidence type="ECO:0000313" key="4">
    <source>
        <dbReference type="EnsemblMetazoa" id="SCAU011513-PA"/>
    </source>
</evidence>
<organism evidence="4 5">
    <name type="scientific">Stomoxys calcitrans</name>
    <name type="common">Stable fly</name>
    <name type="synonym">Conops calcitrans</name>
    <dbReference type="NCBI Taxonomy" id="35570"/>
    <lineage>
        <taxon>Eukaryota</taxon>
        <taxon>Metazoa</taxon>
        <taxon>Ecdysozoa</taxon>
        <taxon>Arthropoda</taxon>
        <taxon>Hexapoda</taxon>
        <taxon>Insecta</taxon>
        <taxon>Pterygota</taxon>
        <taxon>Neoptera</taxon>
        <taxon>Endopterygota</taxon>
        <taxon>Diptera</taxon>
        <taxon>Brachycera</taxon>
        <taxon>Muscomorpha</taxon>
        <taxon>Muscoidea</taxon>
        <taxon>Muscidae</taxon>
        <taxon>Stomoxys</taxon>
    </lineage>
</organism>
<dbReference type="InterPro" id="IPR036508">
    <property type="entry name" value="Chitin-bd_dom_sf"/>
</dbReference>
<feature type="compositionally biased region" description="Basic and acidic residues" evidence="1">
    <location>
        <begin position="196"/>
        <end position="208"/>
    </location>
</feature>
<reference evidence="4" key="1">
    <citation type="submission" date="2020-05" db="UniProtKB">
        <authorList>
            <consortium name="EnsemblMetazoa"/>
        </authorList>
    </citation>
    <scope>IDENTIFICATION</scope>
    <source>
        <strain evidence="4">USDA</strain>
    </source>
</reference>
<gene>
    <name evidence="4" type="primary">106094519</name>
</gene>
<evidence type="ECO:0000256" key="1">
    <source>
        <dbReference type="SAM" id="MobiDB-lite"/>
    </source>
</evidence>
<dbReference type="GO" id="GO:0008061">
    <property type="term" value="F:chitin binding"/>
    <property type="evidence" value="ECO:0007669"/>
    <property type="project" value="InterPro"/>
</dbReference>
<dbReference type="Gene3D" id="2.170.140.10">
    <property type="entry name" value="Chitin binding domain"/>
    <property type="match status" value="1"/>
</dbReference>
<feature type="domain" description="Chitin-binding type-2" evidence="3">
    <location>
        <begin position="538"/>
        <end position="601"/>
    </location>
</feature>
<proteinExistence type="predicted"/>
<feature type="region of interest" description="Disordered" evidence="1">
    <location>
        <begin position="196"/>
        <end position="475"/>
    </location>
</feature>
<feature type="domain" description="Chitin-binding type-2" evidence="3">
    <location>
        <begin position="477"/>
        <end position="536"/>
    </location>
</feature>
<evidence type="ECO:0000313" key="5">
    <source>
        <dbReference type="Proteomes" id="UP000095300"/>
    </source>
</evidence>
<feature type="domain" description="Chitin-binding type-2" evidence="3">
    <location>
        <begin position="34"/>
        <end position="91"/>
    </location>
</feature>
<dbReference type="Pfam" id="PF01607">
    <property type="entry name" value="CBM_14"/>
    <property type="match status" value="3"/>
</dbReference>
<dbReference type="VEuPathDB" id="VectorBase:SCAU011513"/>
<feature type="compositionally biased region" description="Low complexity" evidence="1">
    <location>
        <begin position="261"/>
        <end position="273"/>
    </location>
</feature>
<evidence type="ECO:0000256" key="2">
    <source>
        <dbReference type="SAM" id="SignalP"/>
    </source>
</evidence>
<sequence>MGAPAFFNPAFVLLLAFVFVVPTFALPENTFDPDELCPLIAYGTKIKDPNYCHVYIECRSDTSTSFSCRQSEWFERNRGKCVRKGTIKCLSSQPCWGQHDIFVADPYSCQRYFYCENGEGVQRHCQDGSMFNPNSRKCDSNYRCKITLLPEDYCNIVPDGVHIKDPLTNDGYHTCRNSKMHYEKCKKDHEFNAAKGKCEKAKKPEKPETTTQRPESTDTQPPTTEKTTEEPGSTEHPSTTIEPETTETVTTEQETTRATETETPSTSVATQTTEDPETTEEPQTTHTTELPTETPEPETTTEEPATTEKPTQTTTLEPSESTENPNSTEEPPTTEGSGTTNGTTETTQEPELTESTVNPETTTTANTTTQDPSTESPETDPTSTGQPNTTPEPETTQPTETTTTPEESETTTQEPEVTESTVNPETTTTADATTQDTSTESPETEPTSTGQPNTTPEPETTQPPEITTTTNPEIPNEVKCLEHDVFISDGQSCDGYYYCMMTQTGEFQMQYGRCNPERFFTPENGGACLLRSNVRCPYNRCIDMGIDHMQMANIDGDGCRGFSLCQDGREIGTNVCPNGFYFDEVKQRCTDEVVSYVACAKND</sequence>
<dbReference type="SUPFAM" id="SSF57625">
    <property type="entry name" value="Invertebrate chitin-binding proteins"/>
    <property type="match status" value="5"/>
</dbReference>
<protein>
    <recommendedName>
        <fullName evidence="3">Chitin-binding type-2 domain-containing protein</fullName>
    </recommendedName>
</protein>
<dbReference type="AlphaFoldDB" id="A0A1I8PVK9"/>
<evidence type="ECO:0000259" key="3">
    <source>
        <dbReference type="PROSITE" id="PS50940"/>
    </source>
</evidence>
<feature type="signal peptide" evidence="2">
    <location>
        <begin position="1"/>
        <end position="25"/>
    </location>
</feature>
<dbReference type="PROSITE" id="PS50940">
    <property type="entry name" value="CHIT_BIND_II"/>
    <property type="match status" value="4"/>
</dbReference>
<dbReference type="SMART" id="SM00494">
    <property type="entry name" value="ChtBD2"/>
    <property type="match status" value="5"/>
</dbReference>
<dbReference type="EnsemblMetazoa" id="SCAU011513-RA">
    <property type="protein sequence ID" value="SCAU011513-PA"/>
    <property type="gene ID" value="SCAU011513"/>
</dbReference>
<dbReference type="KEGG" id="scac:106094519"/>
<feature type="domain" description="Chitin-binding type-2" evidence="3">
    <location>
        <begin position="92"/>
        <end position="146"/>
    </location>
</feature>
<feature type="compositionally biased region" description="Low complexity" evidence="1">
    <location>
        <begin position="281"/>
        <end position="293"/>
    </location>
</feature>
<feature type="compositionally biased region" description="Low complexity" evidence="1">
    <location>
        <begin position="302"/>
        <end position="475"/>
    </location>
</feature>
<dbReference type="GO" id="GO:0005576">
    <property type="term" value="C:extracellular region"/>
    <property type="evidence" value="ECO:0007669"/>
    <property type="project" value="InterPro"/>
</dbReference>
<keyword evidence="2" id="KW-0732">Signal</keyword>
<dbReference type="OrthoDB" id="9987187at2759"/>
<feature type="chain" id="PRO_5009327266" description="Chitin-binding type-2 domain-containing protein" evidence="2">
    <location>
        <begin position="26"/>
        <end position="603"/>
    </location>
</feature>
<dbReference type="STRING" id="35570.A0A1I8PVK9"/>
<keyword evidence="5" id="KW-1185">Reference proteome</keyword>
<feature type="compositionally biased region" description="Low complexity" evidence="1">
    <location>
        <begin position="217"/>
        <end position="253"/>
    </location>
</feature>